<dbReference type="InterPro" id="IPR036291">
    <property type="entry name" value="NAD(P)-bd_dom_sf"/>
</dbReference>
<evidence type="ECO:0000256" key="1">
    <source>
        <dbReference type="ARBA" id="ARBA00023027"/>
    </source>
</evidence>
<evidence type="ECO:0000313" key="5">
    <source>
        <dbReference type="Proteomes" id="UP001185069"/>
    </source>
</evidence>
<dbReference type="RefSeq" id="WP_309799019.1">
    <property type="nucleotide sequence ID" value="NZ_BAAAHY010000005.1"/>
</dbReference>
<gene>
    <name evidence="4" type="ORF">JOE69_002391</name>
</gene>
<evidence type="ECO:0000259" key="2">
    <source>
        <dbReference type="Pfam" id="PF01408"/>
    </source>
</evidence>
<dbReference type="SUPFAM" id="SSF51735">
    <property type="entry name" value="NAD(P)-binding Rossmann-fold domains"/>
    <property type="match status" value="1"/>
</dbReference>
<dbReference type="Gene3D" id="3.30.360.10">
    <property type="entry name" value="Dihydrodipicolinate Reductase, domain 2"/>
    <property type="match status" value="1"/>
</dbReference>
<comment type="caution">
    <text evidence="4">The sequence shown here is derived from an EMBL/GenBank/DDBJ whole genome shotgun (WGS) entry which is preliminary data.</text>
</comment>
<name>A0ABU1JCJ3_9MICC</name>
<feature type="domain" description="GFO/IDH/MocA-like oxidoreductase" evidence="3">
    <location>
        <begin position="138"/>
        <end position="275"/>
    </location>
</feature>
<proteinExistence type="predicted"/>
<dbReference type="PANTHER" id="PTHR43249:SF1">
    <property type="entry name" value="D-GLUCOSIDE 3-DEHYDROGENASE"/>
    <property type="match status" value="1"/>
</dbReference>
<accession>A0ABU1JCJ3</accession>
<dbReference type="PANTHER" id="PTHR43249">
    <property type="entry name" value="UDP-N-ACETYL-2-AMINO-2-DEOXY-D-GLUCURONATE OXIDASE"/>
    <property type="match status" value="1"/>
</dbReference>
<keyword evidence="1" id="KW-0520">NAD</keyword>
<dbReference type="InterPro" id="IPR052515">
    <property type="entry name" value="Gfo/Idh/MocA_Oxidoreductase"/>
</dbReference>
<protein>
    <submittedName>
        <fullName evidence="4">Dehydrogenase</fullName>
    </submittedName>
</protein>
<dbReference type="Proteomes" id="UP001185069">
    <property type="component" value="Unassembled WGS sequence"/>
</dbReference>
<sequence>MSGGGRAPVRVAVIGLGTIADEHLKAYRDSPEAELVAVCDIFAERAAQRAEQYGARAVTDPAEVFADPEIDAVSICTRNDTHAELVLAALRAGKHVLIEKPMTATLAQAEEVAEAAAASAGKLQVAYVRRFSPNATVLKQFIDAGELGSIYYAKASCLRRAGNPGGWFADKAKSGGGPLIDLGVHFLDICWYLMGCPKVSRVSGAVFHKLGNRANIKNLSRYLSADYDPAQNSVEDLASALVTFENGAVMHFDTSYSLHGPDEVKVQVFGENGGASLEPALKIFTEKHDTLLDITPVIDSLGFDPVGYRNEIDYFLATARGEVAEAAPAEHGLELMKIIAAIYESAEQGREIVL</sequence>
<dbReference type="InterPro" id="IPR000683">
    <property type="entry name" value="Gfo/Idh/MocA-like_OxRdtase_N"/>
</dbReference>
<dbReference type="Pfam" id="PF22725">
    <property type="entry name" value="GFO_IDH_MocA_C3"/>
    <property type="match status" value="1"/>
</dbReference>
<evidence type="ECO:0000313" key="4">
    <source>
        <dbReference type="EMBL" id="MDR6270153.1"/>
    </source>
</evidence>
<organism evidence="4 5">
    <name type="scientific">Arthrobacter russicus</name>
    <dbReference type="NCBI Taxonomy" id="172040"/>
    <lineage>
        <taxon>Bacteria</taxon>
        <taxon>Bacillati</taxon>
        <taxon>Actinomycetota</taxon>
        <taxon>Actinomycetes</taxon>
        <taxon>Micrococcales</taxon>
        <taxon>Micrococcaceae</taxon>
        <taxon>Arthrobacter</taxon>
    </lineage>
</organism>
<dbReference type="EMBL" id="JAVDQF010000001">
    <property type="protein sequence ID" value="MDR6270153.1"/>
    <property type="molecule type" value="Genomic_DNA"/>
</dbReference>
<evidence type="ECO:0000259" key="3">
    <source>
        <dbReference type="Pfam" id="PF22725"/>
    </source>
</evidence>
<feature type="domain" description="Gfo/Idh/MocA-like oxidoreductase N-terminal" evidence="2">
    <location>
        <begin position="9"/>
        <end position="127"/>
    </location>
</feature>
<dbReference type="InterPro" id="IPR055170">
    <property type="entry name" value="GFO_IDH_MocA-like_dom"/>
</dbReference>
<reference evidence="4 5" key="1">
    <citation type="submission" date="2023-07" db="EMBL/GenBank/DDBJ databases">
        <title>Sequencing the genomes of 1000 actinobacteria strains.</title>
        <authorList>
            <person name="Klenk H.-P."/>
        </authorList>
    </citation>
    <scope>NUCLEOTIDE SEQUENCE [LARGE SCALE GENOMIC DNA]</scope>
    <source>
        <strain evidence="4 5">DSM 14555</strain>
    </source>
</reference>
<dbReference type="Gene3D" id="3.40.50.720">
    <property type="entry name" value="NAD(P)-binding Rossmann-like Domain"/>
    <property type="match status" value="1"/>
</dbReference>
<dbReference type="SUPFAM" id="SSF55347">
    <property type="entry name" value="Glyceraldehyde-3-phosphate dehydrogenase-like, C-terminal domain"/>
    <property type="match status" value="1"/>
</dbReference>
<dbReference type="Pfam" id="PF01408">
    <property type="entry name" value="GFO_IDH_MocA"/>
    <property type="match status" value="1"/>
</dbReference>
<keyword evidence="5" id="KW-1185">Reference proteome</keyword>